<keyword evidence="1" id="KW-1133">Transmembrane helix</keyword>
<feature type="transmembrane region" description="Helical" evidence="1">
    <location>
        <begin position="264"/>
        <end position="286"/>
    </location>
</feature>
<keyword evidence="1" id="KW-0472">Membrane</keyword>
<reference evidence="2" key="1">
    <citation type="journal article" date="2021" name="Nat. Commun.">
        <title>Genetic determinants of endophytism in the Arabidopsis root mycobiome.</title>
        <authorList>
            <person name="Mesny F."/>
            <person name="Miyauchi S."/>
            <person name="Thiergart T."/>
            <person name="Pickel B."/>
            <person name="Atanasova L."/>
            <person name="Karlsson M."/>
            <person name="Huettel B."/>
            <person name="Barry K.W."/>
            <person name="Haridas S."/>
            <person name="Chen C."/>
            <person name="Bauer D."/>
            <person name="Andreopoulos W."/>
            <person name="Pangilinan J."/>
            <person name="LaButti K."/>
            <person name="Riley R."/>
            <person name="Lipzen A."/>
            <person name="Clum A."/>
            <person name="Drula E."/>
            <person name="Henrissat B."/>
            <person name="Kohler A."/>
            <person name="Grigoriev I.V."/>
            <person name="Martin F.M."/>
            <person name="Hacquard S."/>
        </authorList>
    </citation>
    <scope>NUCLEOTIDE SEQUENCE</scope>
    <source>
        <strain evidence="2">MPI-CAGE-CH-0230</strain>
    </source>
</reference>
<sequence>MAGISRAVAADILSHLLNTLEYPPQERHRKRYSSLVEGNEAALHRYLFSCLRPEVLEVFSHQSSLPSWATLRKLNEQGPPPPDAAGVYLNIIRGTDGHDRLYVGQTTRLNQRIFRQHMNFRYRRDNRSLHYHAIEYSSWNNFVVLAVPPPPSGSLPSWLRGSNPQLILNVLEMWCALMFKTLPRNTFEDWLPEKYLDAEHADWFPLNLALPLDQGDHELGATVDWGEALRNANDPLARGYASGRAPTSTSLSVQHEKPAEVESAGLGASSIVLLAFAAGFVAGAFWQKR</sequence>
<evidence type="ECO:0000313" key="3">
    <source>
        <dbReference type="Proteomes" id="UP000756346"/>
    </source>
</evidence>
<evidence type="ECO:0000256" key="1">
    <source>
        <dbReference type="SAM" id="Phobius"/>
    </source>
</evidence>
<comment type="caution">
    <text evidence="2">The sequence shown here is derived from an EMBL/GenBank/DDBJ whole genome shotgun (WGS) entry which is preliminary data.</text>
</comment>
<dbReference type="GeneID" id="70182084"/>
<keyword evidence="1" id="KW-0812">Transmembrane</keyword>
<proteinExistence type="predicted"/>
<dbReference type="RefSeq" id="XP_046019444.1">
    <property type="nucleotide sequence ID" value="XM_046152538.1"/>
</dbReference>
<keyword evidence="3" id="KW-1185">Reference proteome</keyword>
<dbReference type="AlphaFoldDB" id="A0A9P8YJ74"/>
<dbReference type="Proteomes" id="UP000756346">
    <property type="component" value="Unassembled WGS sequence"/>
</dbReference>
<dbReference type="EMBL" id="JAGTJQ010000001">
    <property type="protein sequence ID" value="KAH7041389.1"/>
    <property type="molecule type" value="Genomic_DNA"/>
</dbReference>
<organism evidence="2 3">
    <name type="scientific">Microdochium trichocladiopsis</name>
    <dbReference type="NCBI Taxonomy" id="1682393"/>
    <lineage>
        <taxon>Eukaryota</taxon>
        <taxon>Fungi</taxon>
        <taxon>Dikarya</taxon>
        <taxon>Ascomycota</taxon>
        <taxon>Pezizomycotina</taxon>
        <taxon>Sordariomycetes</taxon>
        <taxon>Xylariomycetidae</taxon>
        <taxon>Xylariales</taxon>
        <taxon>Microdochiaceae</taxon>
        <taxon>Microdochium</taxon>
    </lineage>
</organism>
<dbReference type="OrthoDB" id="4729230at2759"/>
<protein>
    <recommendedName>
        <fullName evidence="4">GIY-YIG domain-containing protein</fullName>
    </recommendedName>
</protein>
<gene>
    <name evidence="2" type="ORF">B0I36DRAFT_312747</name>
</gene>
<accession>A0A9P8YJ74</accession>
<name>A0A9P8YJ74_9PEZI</name>
<evidence type="ECO:0008006" key="4">
    <source>
        <dbReference type="Google" id="ProtNLM"/>
    </source>
</evidence>
<evidence type="ECO:0000313" key="2">
    <source>
        <dbReference type="EMBL" id="KAH7041389.1"/>
    </source>
</evidence>